<dbReference type="Pfam" id="PF13087">
    <property type="entry name" value="AAA_12"/>
    <property type="match status" value="1"/>
</dbReference>
<proteinExistence type="predicted"/>
<dbReference type="InterPro" id="IPR025103">
    <property type="entry name" value="DUF4011"/>
</dbReference>
<dbReference type="InterPro" id="IPR027417">
    <property type="entry name" value="P-loop_NTPase"/>
</dbReference>
<dbReference type="InterPro" id="IPR041677">
    <property type="entry name" value="DNA2/NAM7_AAA_11"/>
</dbReference>
<dbReference type="Proteomes" id="UP001083770">
    <property type="component" value="Unassembled WGS sequence"/>
</dbReference>
<evidence type="ECO:0000313" key="6">
    <source>
        <dbReference type="Proteomes" id="UP001083770"/>
    </source>
</evidence>
<dbReference type="CDD" id="cd18808">
    <property type="entry name" value="SF1_C_Upf1"/>
    <property type="match status" value="1"/>
</dbReference>
<accession>A0ABT4LYI7</accession>
<keyword evidence="6" id="KW-1185">Reference proteome</keyword>
<feature type="domain" description="DNA2/NAM7 helicase helicase" evidence="2">
    <location>
        <begin position="1124"/>
        <end position="1163"/>
    </location>
</feature>
<evidence type="ECO:0000259" key="4">
    <source>
        <dbReference type="Pfam" id="PF18741"/>
    </source>
</evidence>
<organism evidence="5 6">
    <name type="scientific">Henriciella marina</name>
    <dbReference type="NCBI Taxonomy" id="453851"/>
    <lineage>
        <taxon>Bacteria</taxon>
        <taxon>Pseudomonadati</taxon>
        <taxon>Pseudomonadota</taxon>
        <taxon>Alphaproteobacteria</taxon>
        <taxon>Hyphomonadales</taxon>
        <taxon>Hyphomonadaceae</taxon>
        <taxon>Henriciella</taxon>
    </lineage>
</organism>
<protein>
    <submittedName>
        <fullName evidence="5">DUF4011 domain-containing protein</fullName>
    </submittedName>
</protein>
<dbReference type="Gene3D" id="3.40.50.300">
    <property type="entry name" value="P-loop containing nucleotide triphosphate hydrolases"/>
    <property type="match status" value="3"/>
</dbReference>
<gene>
    <name evidence="5" type="ORF">O4G74_14045</name>
</gene>
<comment type="caution">
    <text evidence="5">The sequence shown here is derived from an EMBL/GenBank/DDBJ whole genome shotgun (WGS) entry which is preliminary data.</text>
</comment>
<dbReference type="RefSeq" id="WP_269403209.1">
    <property type="nucleotide sequence ID" value="NZ_JAPWGW010000004.1"/>
</dbReference>
<feature type="domain" description="Restriction endonuclease type II-like" evidence="4">
    <location>
        <begin position="1432"/>
        <end position="1529"/>
    </location>
</feature>
<evidence type="ECO:0000313" key="5">
    <source>
        <dbReference type="EMBL" id="MCZ4299183.1"/>
    </source>
</evidence>
<dbReference type="PANTHER" id="PTHR10887">
    <property type="entry name" value="DNA2/NAM7 HELICASE FAMILY"/>
    <property type="match status" value="1"/>
</dbReference>
<dbReference type="EMBL" id="JAPWGW010000004">
    <property type="protein sequence ID" value="MCZ4299183.1"/>
    <property type="molecule type" value="Genomic_DNA"/>
</dbReference>
<reference evidence="5" key="1">
    <citation type="submission" date="2022-12" db="EMBL/GenBank/DDBJ databases">
        <title>Bacterial isolates from different developmental stages of Nematostella vectensis.</title>
        <authorList>
            <person name="Fraune S."/>
        </authorList>
    </citation>
    <scope>NUCLEOTIDE SEQUENCE</scope>
    <source>
        <strain evidence="5">G21632-S1</strain>
    </source>
</reference>
<evidence type="ECO:0000259" key="3">
    <source>
        <dbReference type="Pfam" id="PF13087"/>
    </source>
</evidence>
<sequence length="1673" mass="187719">MEASQARRTQSDSSADQLATIASTIEKLRLKLLDLSLRNPLLNFKFTKRTLRLIDELPDQVFSSLIDGRSFSFLPLPEPTQAEVEEWEAATKPPEEFMLTSEELNEDASDVSAAKRRDIPKRDWAKHKGIIPEFDLPSDPGEGSRRSVHRDQKLQTLEWYDSLESAVRKLAQDARSAINETGSNMLFLGFGFLEWRETAESKTQLAPLLLLPAELVRPEVRRGPRAYKLQANGDDVQINLALRQKLEADFGISLPEYEDGTGLEEYFDAVKEAIGENRDWVVRRQIFLSLISQLGRLLLYNDLDPSNWPGRGIFVKNELVRSLLGAMSEDAIPTGAISYEVSEETISQEMEFPLIDRADSSQLEAIRLVLEGKNLVVQGPPGTGKSQTITNLIAALVSKGKSVLFVAEKLAALQVVERRLSGLGFDPYCLELHSHKTQKKALLEALRTRFESHQPRVRSDLSKLKEKAANVRQSLNDYVAAVSANTSAGSSVADLLLGAGRHTLTIGETARTVDRLRLPELVSKGLSSLRGTPIDIEAREDLLTDLAKTAKEVSSDEPISASPWYGASNLSLLESDRPIIEGQLNAFATALKEFDGLLAQLDSDYGLSLKGVSPERVLNMWESTKIVATSRARIVGATKDFDELAEHLSLRVSPSWKMLRRIVDLCEVAKTAPMAWLNYSKPEMDEPDADVQLARLRSEAEELNAGFDAIEEHLLRSRTSHLGDAELLLHSSNLATISPIARFFSKSWKEAKSAIVSLGGNFSSEKPDVWALRLADLAGLLQRREALATDKAGRRLFDQLFDGMDTEFAVLDEIVSWRRRARKALSGDAEADRLADWLLSQDFRSIERVASIDLNSPKEELQWAMDLGGSSVMESYQSDFWTGLVYAFAPDEFRPLLTAEGGGTPEAAIEIIQKTGEAANALVRARLSVDITLGRNTDADWLSLEDELARVHRQLNRLNHLPTWIRYARYRKAALDAATAPLIRAAEEGYPLFEDLAGVWRYCAYRSSAQTVFKASPPLHEKNGSERDQERKIFRALDENIMEARRSEIAAKAHSRRPPPGRSSARVGDLTEMALLSHQWGLQRPRMSIRNLMDRSGNAIQALKPCFMMGPLSVAQYLKPGGLQFDVVIMDEASQMRPEDALSAVARGKQLVVVGDDKQLPPTNFFNKIGLEGDGTEDYDEEVVGEKEESILSLAASKFDSRMLRWHYRSRHESLIAFSNSWFYDNKLIVYPTPNNTGDRLGIDFNYVPTGRFDRGVNDEEARTVAKAAIQHMRARPEQSLIVVAMNSAQRDRIRQYIDEQTRNDVSIVRAEEDSSRGEPFDVKNLENVQGDERDVVLLSMTYGPSPETGKVYQRFGPINLEHGHRRLNVLFSRARERMIVFSSMKASEVLVGESSKLGVRALSGFLEYSETGILPGRVVPVGSGREPDSDFEIAVAEALRRKGYEVVAQLGVDGFFLDLAVKDPEAPQTYLIGIECDGASYHSSKSARDRDRLRQDILEGLGWRIERIWSTDWFQEPGRELSRIIDAIEDEKARRIAQRQRPISPERRSPLSLEEDISIQYGAEQEEDSEYLDPDDTVLEEAPAQDRRMSRSEARDVLIRLREDTIKPSMPEVPPERGLLRKVMVETLLENLPQDETEFRDMIPLKLREGTDSEQFSTFAKIVFRILRQVSA</sequence>
<feature type="region of interest" description="Disordered" evidence="1">
    <location>
        <begin position="1536"/>
        <end position="1556"/>
    </location>
</feature>
<dbReference type="InterPro" id="IPR047187">
    <property type="entry name" value="SF1_C_Upf1"/>
</dbReference>
<name>A0ABT4LYI7_9PROT</name>
<dbReference type="InterPro" id="IPR011335">
    <property type="entry name" value="Restrct_endonuc-II-like"/>
</dbReference>
<dbReference type="Pfam" id="PF13086">
    <property type="entry name" value="AAA_11"/>
    <property type="match status" value="2"/>
</dbReference>
<dbReference type="InterPro" id="IPR049468">
    <property type="entry name" value="Restrct_endonuc-II-like_dom"/>
</dbReference>
<feature type="domain" description="DNA2/NAM7 helicase helicase" evidence="2">
    <location>
        <begin position="359"/>
        <end position="474"/>
    </location>
</feature>
<feature type="domain" description="DNA2/NAM7 helicase-like C-terminal" evidence="3">
    <location>
        <begin position="1199"/>
        <end position="1385"/>
    </location>
</feature>
<evidence type="ECO:0000259" key="2">
    <source>
        <dbReference type="Pfam" id="PF13086"/>
    </source>
</evidence>
<dbReference type="SUPFAM" id="SSF52540">
    <property type="entry name" value="P-loop containing nucleoside triphosphate hydrolases"/>
    <property type="match status" value="1"/>
</dbReference>
<dbReference type="InterPro" id="IPR045055">
    <property type="entry name" value="DNA2/NAM7-like"/>
</dbReference>
<evidence type="ECO:0000256" key="1">
    <source>
        <dbReference type="SAM" id="MobiDB-lite"/>
    </source>
</evidence>
<dbReference type="SUPFAM" id="SSF52980">
    <property type="entry name" value="Restriction endonuclease-like"/>
    <property type="match status" value="1"/>
</dbReference>
<dbReference type="Pfam" id="PF18741">
    <property type="entry name" value="MTES_1575"/>
    <property type="match status" value="1"/>
</dbReference>
<dbReference type="Pfam" id="PF13195">
    <property type="entry name" value="DUF4011"/>
    <property type="match status" value="1"/>
</dbReference>
<dbReference type="InterPro" id="IPR041679">
    <property type="entry name" value="DNA2/NAM7-like_C"/>
</dbReference>
<dbReference type="Gene3D" id="3.40.960.10">
    <property type="entry name" value="VSR Endonuclease"/>
    <property type="match status" value="1"/>
</dbReference>